<dbReference type="AlphaFoldDB" id="A0A846TT55"/>
<name>A0A846TT55_9MICC</name>
<reference evidence="2 3" key="1">
    <citation type="submission" date="2020-02" db="EMBL/GenBank/DDBJ databases">
        <authorList>
            <person name="Sun Q."/>
        </authorList>
    </citation>
    <scope>NUCLEOTIDE SEQUENCE [LARGE SCALE GENOMIC DNA]</scope>
    <source>
        <strain evidence="2 3">YIM 13062</strain>
    </source>
</reference>
<dbReference type="GO" id="GO:0016020">
    <property type="term" value="C:membrane"/>
    <property type="evidence" value="ECO:0007669"/>
    <property type="project" value="TreeGrafter"/>
</dbReference>
<dbReference type="SUPFAM" id="SSF53474">
    <property type="entry name" value="alpha/beta-Hydrolases"/>
    <property type="match status" value="1"/>
</dbReference>
<dbReference type="InterPro" id="IPR000073">
    <property type="entry name" value="AB_hydrolase_1"/>
</dbReference>
<protein>
    <submittedName>
        <fullName evidence="2">Alpha/beta hydrolase</fullName>
    </submittedName>
</protein>
<evidence type="ECO:0000313" key="2">
    <source>
        <dbReference type="EMBL" id="NKE08974.1"/>
    </source>
</evidence>
<dbReference type="RefSeq" id="WP_157980421.1">
    <property type="nucleotide sequence ID" value="NZ_JAAVUN010000003.1"/>
</dbReference>
<dbReference type="PANTHER" id="PTHR43798:SF33">
    <property type="entry name" value="HYDROLASE, PUTATIVE (AFU_ORTHOLOGUE AFUA_2G14860)-RELATED"/>
    <property type="match status" value="1"/>
</dbReference>
<dbReference type="GO" id="GO:0016787">
    <property type="term" value="F:hydrolase activity"/>
    <property type="evidence" value="ECO:0007669"/>
    <property type="project" value="UniProtKB-KW"/>
</dbReference>
<dbReference type="PANTHER" id="PTHR43798">
    <property type="entry name" value="MONOACYLGLYCEROL LIPASE"/>
    <property type="match status" value="1"/>
</dbReference>
<evidence type="ECO:0000313" key="3">
    <source>
        <dbReference type="Proteomes" id="UP000521379"/>
    </source>
</evidence>
<evidence type="ECO:0000259" key="1">
    <source>
        <dbReference type="Pfam" id="PF12697"/>
    </source>
</evidence>
<dbReference type="EMBL" id="JAAVUN010000003">
    <property type="protein sequence ID" value="NKE08974.1"/>
    <property type="molecule type" value="Genomic_DNA"/>
</dbReference>
<gene>
    <name evidence="2" type="ORF">GTW58_03225</name>
</gene>
<dbReference type="InterPro" id="IPR029058">
    <property type="entry name" value="AB_hydrolase_fold"/>
</dbReference>
<dbReference type="Gene3D" id="3.40.50.1820">
    <property type="entry name" value="alpha/beta hydrolase"/>
    <property type="match status" value="1"/>
</dbReference>
<dbReference type="Pfam" id="PF12697">
    <property type="entry name" value="Abhydrolase_6"/>
    <property type="match status" value="1"/>
</dbReference>
<feature type="domain" description="AB hydrolase-1" evidence="1">
    <location>
        <begin position="26"/>
        <end position="274"/>
    </location>
</feature>
<organism evidence="2 3">
    <name type="scientific">Kocuria subflava</name>
    <dbReference type="NCBI Taxonomy" id="1736139"/>
    <lineage>
        <taxon>Bacteria</taxon>
        <taxon>Bacillati</taxon>
        <taxon>Actinomycetota</taxon>
        <taxon>Actinomycetes</taxon>
        <taxon>Micrococcales</taxon>
        <taxon>Micrococcaceae</taxon>
        <taxon>Kocuria</taxon>
    </lineage>
</organism>
<keyword evidence="3" id="KW-1185">Reference proteome</keyword>
<sequence>MTDVHVDTAQARFAVRAVGNPGGPVVVALHGFADHPATFDALGRHLAAHGYVTVAPYLRGHAPSPLDGGPSLSAHAADLHALVDELSPDRPVLLIGHGEGAWVVHQALGRGMKAHKVVALGAAGPDVVQHLMRRDPRVAWSMRHVLLPRMGSWGRRRILGSDAQAITALWDRWSPGYRPQTEHMERIAATFRSSGSGPLGLLDLASAEPGSAVARESTLCLMGENDAAVPPHLLPGRHSMLTGRRSTLSGAHMRVLPGVGHFPHLEAPEVTFDAITQWFAQP</sequence>
<keyword evidence="2" id="KW-0378">Hydrolase</keyword>
<proteinExistence type="predicted"/>
<comment type="caution">
    <text evidence="2">The sequence shown here is derived from an EMBL/GenBank/DDBJ whole genome shotgun (WGS) entry which is preliminary data.</text>
</comment>
<accession>A0A846TT55</accession>
<dbReference type="InterPro" id="IPR050266">
    <property type="entry name" value="AB_hydrolase_sf"/>
</dbReference>
<dbReference type="Proteomes" id="UP000521379">
    <property type="component" value="Unassembled WGS sequence"/>
</dbReference>